<organism evidence="1">
    <name type="scientific">Rhizophora mucronata</name>
    <name type="common">Asiatic mangrove</name>
    <dbReference type="NCBI Taxonomy" id="61149"/>
    <lineage>
        <taxon>Eukaryota</taxon>
        <taxon>Viridiplantae</taxon>
        <taxon>Streptophyta</taxon>
        <taxon>Embryophyta</taxon>
        <taxon>Tracheophyta</taxon>
        <taxon>Spermatophyta</taxon>
        <taxon>Magnoliopsida</taxon>
        <taxon>eudicotyledons</taxon>
        <taxon>Gunneridae</taxon>
        <taxon>Pentapetalae</taxon>
        <taxon>rosids</taxon>
        <taxon>fabids</taxon>
        <taxon>Malpighiales</taxon>
        <taxon>Rhizophoraceae</taxon>
        <taxon>Rhizophora</taxon>
    </lineage>
</organism>
<protein>
    <submittedName>
        <fullName evidence="1">Uncharacterized protein</fullName>
    </submittedName>
</protein>
<proteinExistence type="predicted"/>
<sequence length="32" mass="3814">MQYMIHSWVSLNSLAFGLNDFLTPYYALKFWG</sequence>
<name>A0A2P2PEL7_RHIMU</name>
<dbReference type="AlphaFoldDB" id="A0A2P2PEL7"/>
<evidence type="ECO:0000313" key="1">
    <source>
        <dbReference type="EMBL" id="MBX53129.1"/>
    </source>
</evidence>
<accession>A0A2P2PEL7</accession>
<dbReference type="EMBL" id="GGEC01072645">
    <property type="protein sequence ID" value="MBX53129.1"/>
    <property type="molecule type" value="Transcribed_RNA"/>
</dbReference>
<reference evidence="1" key="1">
    <citation type="submission" date="2018-02" db="EMBL/GenBank/DDBJ databases">
        <title>Rhizophora mucronata_Transcriptome.</title>
        <authorList>
            <person name="Meera S.P."/>
            <person name="Sreeshan A."/>
            <person name="Augustine A."/>
        </authorList>
    </citation>
    <scope>NUCLEOTIDE SEQUENCE</scope>
    <source>
        <tissue evidence="1">Leaf</tissue>
    </source>
</reference>